<organism evidence="1">
    <name type="scientific">Eremomyces bilateralis CBS 781.70</name>
    <dbReference type="NCBI Taxonomy" id="1392243"/>
    <lineage>
        <taxon>Eukaryota</taxon>
        <taxon>Fungi</taxon>
        <taxon>Dikarya</taxon>
        <taxon>Ascomycota</taxon>
        <taxon>Pezizomycotina</taxon>
        <taxon>Dothideomycetes</taxon>
        <taxon>Dothideomycetes incertae sedis</taxon>
        <taxon>Eremomycetales</taxon>
        <taxon>Eremomycetaceae</taxon>
        <taxon>Eremomyces</taxon>
    </lineage>
</organism>
<protein>
    <submittedName>
        <fullName evidence="1 3">Uncharacterized protein</fullName>
    </submittedName>
</protein>
<proteinExistence type="predicted"/>
<reference evidence="3" key="3">
    <citation type="submission" date="2025-04" db="UniProtKB">
        <authorList>
            <consortium name="RefSeq"/>
        </authorList>
    </citation>
    <scope>IDENTIFICATION</scope>
    <source>
        <strain evidence="3">CBS 781.70</strain>
    </source>
</reference>
<dbReference type="EMBL" id="ML975155">
    <property type="protein sequence ID" value="KAF1813367.1"/>
    <property type="molecule type" value="Genomic_DNA"/>
</dbReference>
<dbReference type="RefSeq" id="XP_033534998.1">
    <property type="nucleotide sequence ID" value="XM_033675191.1"/>
</dbReference>
<evidence type="ECO:0000313" key="2">
    <source>
        <dbReference type="Proteomes" id="UP000504638"/>
    </source>
</evidence>
<dbReference type="Proteomes" id="UP000504638">
    <property type="component" value="Unplaced"/>
</dbReference>
<sequence>MAVRLSAVVIRARRARYASETGTGFGDPVYLRWSIVNNRSQWISMNLQLRCRTIQEPHSILMAHGAEFLPCAPPPYSTALCRIELFLDKINHTCLCTSLGCRYSKFLHIIWHPQSVSAGQSILNTVITLTHPRKPSFPTTIFLHVAPVCRRRSLGSAARLAI</sequence>
<evidence type="ECO:0000313" key="1">
    <source>
        <dbReference type="EMBL" id="KAF1813367.1"/>
    </source>
</evidence>
<keyword evidence="2" id="KW-1185">Reference proteome</keyword>
<dbReference type="AlphaFoldDB" id="A0A6G1G5M4"/>
<accession>A0A6G1G5M4</accession>
<reference evidence="1 3" key="1">
    <citation type="submission" date="2020-01" db="EMBL/GenBank/DDBJ databases">
        <authorList>
            <consortium name="DOE Joint Genome Institute"/>
            <person name="Haridas S."/>
            <person name="Albert R."/>
            <person name="Binder M."/>
            <person name="Bloem J."/>
            <person name="Labutti K."/>
            <person name="Salamov A."/>
            <person name="Andreopoulos B."/>
            <person name="Baker S.E."/>
            <person name="Barry K."/>
            <person name="Bills G."/>
            <person name="Bluhm B.H."/>
            <person name="Cannon C."/>
            <person name="Castanera R."/>
            <person name="Culley D.E."/>
            <person name="Daum C."/>
            <person name="Ezra D."/>
            <person name="Gonzalez J.B."/>
            <person name="Henrissat B."/>
            <person name="Kuo A."/>
            <person name="Liang C."/>
            <person name="Lipzen A."/>
            <person name="Lutzoni F."/>
            <person name="Magnuson J."/>
            <person name="Mondo S."/>
            <person name="Nolan M."/>
            <person name="Ohm R."/>
            <person name="Pangilinan J."/>
            <person name="Park H.-J."/>
            <person name="Ramirez L."/>
            <person name="Alfaro M."/>
            <person name="Sun H."/>
            <person name="Tritt A."/>
            <person name="Yoshinaga Y."/>
            <person name="Zwiers L.-H."/>
            <person name="Turgeon B.G."/>
            <person name="Goodwin S.B."/>
            <person name="Spatafora J.W."/>
            <person name="Crous P.W."/>
            <person name="Grigoriev I.V."/>
        </authorList>
    </citation>
    <scope>NUCLEOTIDE SEQUENCE</scope>
    <source>
        <strain evidence="1 3">CBS 781.70</strain>
    </source>
</reference>
<reference evidence="3" key="2">
    <citation type="submission" date="2020-04" db="EMBL/GenBank/DDBJ databases">
        <authorList>
            <consortium name="NCBI Genome Project"/>
        </authorList>
    </citation>
    <scope>NUCLEOTIDE SEQUENCE</scope>
    <source>
        <strain evidence="3">CBS 781.70</strain>
    </source>
</reference>
<name>A0A6G1G5M4_9PEZI</name>
<dbReference type="GeneID" id="54415761"/>
<evidence type="ECO:0000313" key="3">
    <source>
        <dbReference type="RefSeq" id="XP_033534998.1"/>
    </source>
</evidence>
<gene>
    <name evidence="1 3" type="ORF">P152DRAFT_316046</name>
</gene>